<protein>
    <submittedName>
        <fullName evidence="2">Uncharacterized protein</fullName>
    </submittedName>
</protein>
<accession>A0A0E0QRV9</accession>
<reference evidence="3" key="1">
    <citation type="submission" date="2013-06" db="EMBL/GenBank/DDBJ databases">
        <authorList>
            <person name="Zhao Q."/>
        </authorList>
    </citation>
    <scope>NUCLEOTIDE SEQUENCE</scope>
    <source>
        <strain evidence="3">cv. W1943</strain>
    </source>
</reference>
<proteinExistence type="predicted"/>
<dbReference type="AlphaFoldDB" id="A0A0E0QRV9"/>
<organism evidence="2 3">
    <name type="scientific">Oryza rufipogon</name>
    <name type="common">Brownbeard rice</name>
    <name type="synonym">Asian wild rice</name>
    <dbReference type="NCBI Taxonomy" id="4529"/>
    <lineage>
        <taxon>Eukaryota</taxon>
        <taxon>Viridiplantae</taxon>
        <taxon>Streptophyta</taxon>
        <taxon>Embryophyta</taxon>
        <taxon>Tracheophyta</taxon>
        <taxon>Spermatophyta</taxon>
        <taxon>Magnoliopsida</taxon>
        <taxon>Liliopsida</taxon>
        <taxon>Poales</taxon>
        <taxon>Poaceae</taxon>
        <taxon>BOP clade</taxon>
        <taxon>Oryzoideae</taxon>
        <taxon>Oryzeae</taxon>
        <taxon>Oryzinae</taxon>
        <taxon>Oryza</taxon>
    </lineage>
</organism>
<dbReference type="Proteomes" id="UP000008022">
    <property type="component" value="Unassembled WGS sequence"/>
</dbReference>
<keyword evidence="3" id="KW-1185">Reference proteome</keyword>
<reference evidence="2" key="2">
    <citation type="submission" date="2015-06" db="UniProtKB">
        <authorList>
            <consortium name="EnsemblPlants"/>
        </authorList>
    </citation>
    <scope>IDENTIFICATION</scope>
</reference>
<sequence length="198" mass="21596">MPPKYLAEMLSPPPRHLYKSTPLYLLPTRKEKREATRHCTHHHLLPRDRHGAPRPALGRHGGRAAAGLRPRQAPQVRLLLPFLLLLDDGGVAVAHLGGGGCGRRAGRDAQHHHPPPAGAVRDVAARQRVGPLHAVVAGQRPGLPLRLSTDAEGIGGLEEAAPWGGEDGRRRGRQRRRPAEKPHRIRLGGDQLTRQVKA</sequence>
<feature type="region of interest" description="Disordered" evidence="1">
    <location>
        <begin position="156"/>
        <end position="198"/>
    </location>
</feature>
<dbReference type="HOGENOM" id="CLU_119265_0_0_1"/>
<dbReference type="EnsemblPlants" id="ORUFI09G12370.2">
    <property type="protein sequence ID" value="ORUFI09G12370.2"/>
    <property type="gene ID" value="ORUFI09G12370"/>
</dbReference>
<name>A0A0E0QRV9_ORYRU</name>
<dbReference type="Gramene" id="ORUFI09G12370.2">
    <property type="protein sequence ID" value="ORUFI09G12370.2"/>
    <property type="gene ID" value="ORUFI09G12370"/>
</dbReference>
<evidence type="ECO:0000256" key="1">
    <source>
        <dbReference type="SAM" id="MobiDB-lite"/>
    </source>
</evidence>
<evidence type="ECO:0000313" key="2">
    <source>
        <dbReference type="EnsemblPlants" id="ORUFI09G12370.2"/>
    </source>
</evidence>
<evidence type="ECO:0000313" key="3">
    <source>
        <dbReference type="Proteomes" id="UP000008022"/>
    </source>
</evidence>